<dbReference type="Pfam" id="PF00084">
    <property type="entry name" value="Sushi"/>
    <property type="match status" value="4"/>
</dbReference>
<dbReference type="InterPro" id="IPR035976">
    <property type="entry name" value="Sushi/SCR/CCP_sf"/>
</dbReference>
<name>Q8T107_BOMMO</name>
<dbReference type="Gene3D" id="2.10.70.10">
    <property type="entry name" value="Complement Module, domain 1"/>
    <property type="match status" value="4"/>
</dbReference>
<gene>
    <name evidence="7" type="primary">Bmhig</name>
    <name evidence="8" type="synonym">100141455</name>
</gene>
<feature type="disulfide bond" evidence="4">
    <location>
        <begin position="671"/>
        <end position="698"/>
    </location>
</feature>
<evidence type="ECO:0000259" key="5">
    <source>
        <dbReference type="PROSITE" id="PS50835"/>
    </source>
</evidence>
<dbReference type="Proteomes" id="UP000005204">
    <property type="component" value="Unassembled WGS sequence"/>
</dbReference>
<reference evidence="7" key="1">
    <citation type="journal article" date="2003" name="Mol. Genet. Genomics">
        <title>Genomic sequence of a 320-kb segment of the Z chromosome of Bombyx mori containing a kettin ortholog.</title>
        <authorList>
            <person name="Koike Y."/>
            <person name="Mita K."/>
            <person name="Suzuki M.G."/>
            <person name="Maeda S."/>
            <person name="Abe H."/>
            <person name="Osoegawa K."/>
            <person name="deJong P.J."/>
            <person name="Shimada T."/>
        </authorList>
    </citation>
    <scope>NUCLEOTIDE SEQUENCE</scope>
    <source>
        <strain evidence="7">P50</strain>
        <tissue evidence="7">Posterior silkgland</tissue>
    </source>
</reference>
<dbReference type="PROSITE" id="PS50835">
    <property type="entry name" value="IG_LIKE"/>
    <property type="match status" value="1"/>
</dbReference>
<reference evidence="8" key="3">
    <citation type="submission" date="2022-06" db="UniProtKB">
        <authorList>
            <consortium name="EnsemblMetazoa"/>
        </authorList>
    </citation>
    <scope>IDENTIFICATION</scope>
    <source>
        <strain evidence="8">p50T (Dazao)</strain>
    </source>
</reference>
<evidence type="ECO:0000256" key="4">
    <source>
        <dbReference type="PROSITE-ProRule" id="PRU00302"/>
    </source>
</evidence>
<dbReference type="SUPFAM" id="SSF48726">
    <property type="entry name" value="Immunoglobulin"/>
    <property type="match status" value="1"/>
</dbReference>
<dbReference type="PANTHER" id="PTHR45656:SF4">
    <property type="entry name" value="PROTEIN CBR-CLEC-78"/>
    <property type="match status" value="1"/>
</dbReference>
<dbReference type="SMART" id="SM00032">
    <property type="entry name" value="CCP"/>
    <property type="match status" value="4"/>
</dbReference>
<dbReference type="InterPro" id="IPR007110">
    <property type="entry name" value="Ig-like_dom"/>
</dbReference>
<dbReference type="InterPro" id="IPR000436">
    <property type="entry name" value="Sushi_SCR_CCP_dom"/>
</dbReference>
<keyword evidence="1" id="KW-0732">Signal</keyword>
<protein>
    <submittedName>
        <fullName evidence="7">Uncharacterized protein Bmhig</fullName>
    </submittedName>
</protein>
<evidence type="ECO:0000256" key="2">
    <source>
        <dbReference type="ARBA" id="ARBA00022737"/>
    </source>
</evidence>
<dbReference type="CDD" id="cd00033">
    <property type="entry name" value="CCP"/>
    <property type="match status" value="4"/>
</dbReference>
<keyword evidence="3 4" id="KW-1015">Disulfide bond</keyword>
<dbReference type="CTD" id="35949"/>
<dbReference type="InterPro" id="IPR013783">
    <property type="entry name" value="Ig-like_fold"/>
</dbReference>
<evidence type="ECO:0000256" key="1">
    <source>
        <dbReference type="ARBA" id="ARBA00022729"/>
    </source>
</evidence>
<dbReference type="AlphaFoldDB" id="Q8T107"/>
<feature type="domain" description="Sushi" evidence="6">
    <location>
        <begin position="642"/>
        <end position="700"/>
    </location>
</feature>
<feature type="disulfide bond" evidence="4">
    <location>
        <begin position="612"/>
        <end position="639"/>
    </location>
</feature>
<proteinExistence type="predicted"/>
<comment type="caution">
    <text evidence="4">Lacks conserved residue(s) required for the propagation of feature annotation.</text>
</comment>
<evidence type="ECO:0000313" key="8">
    <source>
        <dbReference type="EnsemblMetazoa" id="NP_001108468.1"/>
    </source>
</evidence>
<feature type="disulfide bond" evidence="4">
    <location>
        <begin position="735"/>
        <end position="762"/>
    </location>
</feature>
<organism evidence="7">
    <name type="scientific">Bombyx mori</name>
    <name type="common">Silk moth</name>
    <dbReference type="NCBI Taxonomy" id="7091"/>
    <lineage>
        <taxon>Eukaryota</taxon>
        <taxon>Metazoa</taxon>
        <taxon>Ecdysozoa</taxon>
        <taxon>Arthropoda</taxon>
        <taxon>Hexapoda</taxon>
        <taxon>Insecta</taxon>
        <taxon>Pterygota</taxon>
        <taxon>Neoptera</taxon>
        <taxon>Endopterygota</taxon>
        <taxon>Lepidoptera</taxon>
        <taxon>Glossata</taxon>
        <taxon>Ditrysia</taxon>
        <taxon>Bombycoidea</taxon>
        <taxon>Bombycidae</taxon>
        <taxon>Bombycinae</taxon>
        <taxon>Bombyx</taxon>
    </lineage>
</organism>
<evidence type="ECO:0000259" key="6">
    <source>
        <dbReference type="PROSITE" id="PS50923"/>
    </source>
</evidence>
<keyword evidence="9" id="KW-1185">Reference proteome</keyword>
<evidence type="ECO:0000313" key="9">
    <source>
        <dbReference type="Proteomes" id="UP000005204"/>
    </source>
</evidence>
<dbReference type="PANTHER" id="PTHR45656">
    <property type="entry name" value="PROTEIN CBR-CLEC-78"/>
    <property type="match status" value="1"/>
</dbReference>
<dbReference type="KEGG" id="bmor:100141455"/>
<keyword evidence="2" id="KW-0677">Repeat</keyword>
<dbReference type="Gene3D" id="2.60.40.10">
    <property type="entry name" value="Immunoglobulins"/>
    <property type="match status" value="1"/>
</dbReference>
<dbReference type="GeneID" id="100141455"/>
<dbReference type="HOGENOM" id="CLU_025231_0_0_1"/>
<keyword evidence="4" id="KW-0768">Sushi</keyword>
<dbReference type="EMBL" id="AB079861">
    <property type="protein sequence ID" value="BAB85192.1"/>
    <property type="molecule type" value="Genomic_DNA"/>
</dbReference>
<sequence>MSLAIGSEMCFSFFKCLLRLGICYPNPLRSSGGIPYRWKSQTHAILHSLRDRQCDVLLILQVPLETGHLLSNPSEELRRDSLSVEVSDSRDREVFFSTGENRWIPTRTCVCGSRTSLNSCRSQPGLYPEPGGNTVGAIETAAQGLRRAYYTHPAVPQTPNRSLGRQAKSPFLPAQNGWCLKLFGGRITDGTPVLIPCSAAADFCVVRRALPHPPRRLLLRDGTLAEVKHSLPRHVAAKHRHHDARQRQVRSYLCDKDTALHLPSEADSERMLRRVQVVSTMVAPRRRLSSYLVQVLPEAFVPSQHLHQTEGESSSATIYPVIKNRVNRLDEISNEIYFVLCTLQVKFPGLIGPLNERLICKIKCIDGNWVGPLCASTPGNVYFKFNRGRLLSTYFIRNGASLNTNAPDDLSTTTLKKSLHEMFFQKETSFPHGSSIVARCIHFGFYKLKGDNTMHCENGEWVPKFPECVPTSVITNFTGDAPPTIQYAIISGSAVVEPTGELFVFPDSTLRLDCVTPRALGNPEWSWTQALGNYETGWSSDEGEKYTHYRLTLSKMSARHSDTYTCATPTGHTNTVIVKVVNVVCPTINVSSPRLRQFTQGTRLGHSAHFSCQSGFHLNGSAILTCMGNGHWSTSLPTCLETFCPMLKSLGPHLSFVEYNSSFWGRAVFQCAWGYRLVGSPGLECEHDGQWSGEVPICSPIYCPDPLVPEKGRLLIEPSSKHGKYTVGDLMIYDCEDGYDIVGESSIVCTENGYWSHPPPFCLLPSVIKKADTIFIENITLVHVEE</sequence>
<feature type="domain" description="Sushi" evidence="6">
    <location>
        <begin position="583"/>
        <end position="641"/>
    </location>
</feature>
<dbReference type="EnsemblMetazoa" id="NM_001114996.1">
    <property type="protein sequence ID" value="NP_001108468.1"/>
    <property type="gene ID" value="GeneID_100141455"/>
</dbReference>
<dbReference type="RefSeq" id="NP_001108468.1">
    <property type="nucleotide sequence ID" value="NM_001114996.1"/>
</dbReference>
<dbReference type="InterPro" id="IPR051277">
    <property type="entry name" value="SEZ6_CSMD_C4BPB_Regulators"/>
</dbReference>
<evidence type="ECO:0000313" key="7">
    <source>
        <dbReference type="EMBL" id="BAB85192.1"/>
    </source>
</evidence>
<evidence type="ECO:0000256" key="3">
    <source>
        <dbReference type="ARBA" id="ARBA00023157"/>
    </source>
</evidence>
<dbReference type="OrthoDB" id="6127264at2759"/>
<feature type="domain" description="Sushi" evidence="6">
    <location>
        <begin position="402"/>
        <end position="470"/>
    </location>
</feature>
<dbReference type="PROSITE" id="PS50923">
    <property type="entry name" value="SUSHI"/>
    <property type="match status" value="4"/>
</dbReference>
<feature type="domain" description="Ig-like" evidence="5">
    <location>
        <begin position="483"/>
        <end position="582"/>
    </location>
</feature>
<dbReference type="EMBL" id="AB090307">
    <property type="protein sequence ID" value="BAC10613.1"/>
    <property type="molecule type" value="Genomic_DNA"/>
</dbReference>
<feature type="domain" description="Sushi" evidence="6">
    <location>
        <begin position="701"/>
        <end position="764"/>
    </location>
</feature>
<accession>Q8T107</accession>
<reference evidence="9" key="2">
    <citation type="journal article" date="2008" name="Insect Biochem. Mol. Biol.">
        <title>The genome of a lepidopteran model insect, the silkworm Bombyx mori.</title>
        <authorList>
            <consortium name="International Silkworm Genome Consortium"/>
        </authorList>
    </citation>
    <scope>NUCLEOTIDE SEQUENCE [LARGE SCALE GENOMIC DNA]</scope>
    <source>
        <strain evidence="9">p50T</strain>
    </source>
</reference>
<dbReference type="SUPFAM" id="SSF57535">
    <property type="entry name" value="Complement control module/SCR domain"/>
    <property type="match status" value="4"/>
</dbReference>
<dbReference type="InterPro" id="IPR036179">
    <property type="entry name" value="Ig-like_dom_sf"/>
</dbReference>